<dbReference type="InterPro" id="IPR009784">
    <property type="entry name" value="DUF1349"/>
</dbReference>
<comment type="caution">
    <text evidence="1">The sequence shown here is derived from an EMBL/GenBank/DDBJ whole genome shotgun (WGS) entry which is preliminary data.</text>
</comment>
<proteinExistence type="predicted"/>
<gene>
    <name evidence="1" type="ORF">C4K88_13235</name>
</gene>
<sequence>MSLLCRVRHWLNEVRGLNDRPEGCGVTRTISEAGAVWDRGTWRNPPVRAVVEGRALRVTAAENSDAWRQTSYGFVHDSAHALLARLPAEGAVEISFLLDYTEQFDQAGIYLHVSESVWIKAGVEVSDGIPQVGAVVTHGVSDWSVAPVPEWIDREITVRLSRAGDAVTIRARAGDEPFRLIRVAPLDETASAEVGPFCASPTRAGLTATFTRWVETDADAALHPEGD</sequence>
<dbReference type="Pfam" id="PF07081">
    <property type="entry name" value="DUF1349"/>
    <property type="match status" value="1"/>
</dbReference>
<evidence type="ECO:0000313" key="1">
    <source>
        <dbReference type="EMBL" id="PPB48681.1"/>
    </source>
</evidence>
<evidence type="ECO:0000313" key="2">
    <source>
        <dbReference type="Proteomes" id="UP000239297"/>
    </source>
</evidence>
<dbReference type="PANTHER" id="PTHR35332:SF2">
    <property type="entry name" value="REGULATION OF ENOLASE PROTEIN 1"/>
    <property type="match status" value="1"/>
</dbReference>
<dbReference type="Proteomes" id="UP000239297">
    <property type="component" value="Unassembled WGS sequence"/>
</dbReference>
<accession>A0A2S5IVX1</accession>
<dbReference type="InterPro" id="IPR013320">
    <property type="entry name" value="ConA-like_dom_sf"/>
</dbReference>
<organism evidence="1 2">
    <name type="scientific">Arthrobacter pityocampae</name>
    <dbReference type="NCBI Taxonomy" id="547334"/>
    <lineage>
        <taxon>Bacteria</taxon>
        <taxon>Bacillati</taxon>
        <taxon>Actinomycetota</taxon>
        <taxon>Actinomycetes</taxon>
        <taxon>Micrococcales</taxon>
        <taxon>Micrococcaceae</taxon>
        <taxon>Arthrobacter</taxon>
    </lineage>
</organism>
<reference evidence="1 2" key="1">
    <citation type="journal article" date="2014" name="Int. J. Syst. Evol. Microbiol.">
        <title>Arthrobacter pityocampae sp. nov., isolated from Thaumetopoea pityocampa (Lep., Thaumetopoeidae).</title>
        <authorList>
            <person name="Ince I.A."/>
            <person name="Demirbag Z."/>
            <person name="Kati H."/>
        </authorList>
    </citation>
    <scope>NUCLEOTIDE SEQUENCE [LARGE SCALE GENOMIC DNA]</scope>
    <source>
        <strain evidence="1 2">Tp2</strain>
    </source>
</reference>
<dbReference type="SUPFAM" id="SSF49899">
    <property type="entry name" value="Concanavalin A-like lectins/glucanases"/>
    <property type="match status" value="1"/>
</dbReference>
<dbReference type="Gene3D" id="2.60.120.200">
    <property type="match status" value="1"/>
</dbReference>
<dbReference type="OrthoDB" id="9814707at2"/>
<name>A0A2S5IVX1_9MICC</name>
<keyword evidence="2" id="KW-1185">Reference proteome</keyword>
<dbReference type="AlphaFoldDB" id="A0A2S5IVX1"/>
<dbReference type="EMBL" id="PRKW01000005">
    <property type="protein sequence ID" value="PPB48681.1"/>
    <property type="molecule type" value="Genomic_DNA"/>
</dbReference>
<dbReference type="PANTHER" id="PTHR35332">
    <property type="entry name" value="REGULATION OF ENOLASE PROTEIN 1"/>
    <property type="match status" value="1"/>
</dbReference>
<protein>
    <submittedName>
        <fullName evidence="1">DUF1349 domain-containing protein</fullName>
    </submittedName>
</protein>